<sequence>MFCFSQGPYSAFLGKTTTGTSLDFAFCRSEAGHYQVPMISLHFDTGTFHIGTLGTPKRLRLHRGFRTGGLGLVLVSEGKILLFELAELLGALLQLLGVFVELFLQDLEPRGKLGIGLFPSSMQPGYLTLQIVDLPLEFGFSMGSFGTVDKASICIDLQVKLFHIRKYGRFSLSEVFHFPEEGGDPWTGPGKIHSGEPGFLLAEILGTRWLNHQTGSWDPAVTLEQYKTVKTIEAELLGLPAPSLNDEHEIPGPAEAEKTPEPTDDDPPAE</sequence>
<dbReference type="EMBL" id="QGKW02002228">
    <property type="protein sequence ID" value="KAF2538114.1"/>
    <property type="molecule type" value="Genomic_DNA"/>
</dbReference>
<feature type="region of interest" description="Disordered" evidence="1">
    <location>
        <begin position="240"/>
        <end position="270"/>
    </location>
</feature>
<feature type="compositionally biased region" description="Basic and acidic residues" evidence="1">
    <location>
        <begin position="245"/>
        <end position="261"/>
    </location>
</feature>
<evidence type="ECO:0000256" key="1">
    <source>
        <dbReference type="SAM" id="MobiDB-lite"/>
    </source>
</evidence>
<proteinExistence type="predicted"/>
<evidence type="ECO:0000313" key="3">
    <source>
        <dbReference type="Proteomes" id="UP000712281"/>
    </source>
</evidence>
<protein>
    <submittedName>
        <fullName evidence="2">Uncharacterized protein</fullName>
    </submittedName>
</protein>
<name>A0A8S9FYG1_BRACR</name>
<evidence type="ECO:0000313" key="2">
    <source>
        <dbReference type="EMBL" id="KAF2538114.1"/>
    </source>
</evidence>
<organism evidence="2 3">
    <name type="scientific">Brassica cretica</name>
    <name type="common">Mustard</name>
    <dbReference type="NCBI Taxonomy" id="69181"/>
    <lineage>
        <taxon>Eukaryota</taxon>
        <taxon>Viridiplantae</taxon>
        <taxon>Streptophyta</taxon>
        <taxon>Embryophyta</taxon>
        <taxon>Tracheophyta</taxon>
        <taxon>Spermatophyta</taxon>
        <taxon>Magnoliopsida</taxon>
        <taxon>eudicotyledons</taxon>
        <taxon>Gunneridae</taxon>
        <taxon>Pentapetalae</taxon>
        <taxon>rosids</taxon>
        <taxon>malvids</taxon>
        <taxon>Brassicales</taxon>
        <taxon>Brassicaceae</taxon>
        <taxon>Brassiceae</taxon>
        <taxon>Brassica</taxon>
    </lineage>
</organism>
<comment type="caution">
    <text evidence="2">The sequence shown here is derived from an EMBL/GenBank/DDBJ whole genome shotgun (WGS) entry which is preliminary data.</text>
</comment>
<reference evidence="2" key="1">
    <citation type="submission" date="2019-12" db="EMBL/GenBank/DDBJ databases">
        <title>Genome sequencing and annotation of Brassica cretica.</title>
        <authorList>
            <person name="Studholme D.J."/>
            <person name="Sarris P.F."/>
        </authorList>
    </citation>
    <scope>NUCLEOTIDE SEQUENCE</scope>
    <source>
        <strain evidence="2">PFS-001/15</strain>
        <tissue evidence="2">Leaf</tissue>
    </source>
</reference>
<gene>
    <name evidence="2" type="ORF">F2Q68_00020658</name>
</gene>
<dbReference type="AlphaFoldDB" id="A0A8S9FYG1"/>
<dbReference type="Proteomes" id="UP000712281">
    <property type="component" value="Unassembled WGS sequence"/>
</dbReference>
<accession>A0A8S9FYG1</accession>